<gene>
    <name evidence="3" type="ORF">EDB92DRAFT_1956816</name>
    <name evidence="2" type="ORF">EDB92DRAFT_1957635</name>
</gene>
<dbReference type="Pfam" id="PF12937">
    <property type="entry name" value="F-box-like"/>
    <property type="match status" value="1"/>
</dbReference>
<proteinExistence type="predicted"/>
<organism evidence="3 4">
    <name type="scientific">Lactarius akahatsu</name>
    <dbReference type="NCBI Taxonomy" id="416441"/>
    <lineage>
        <taxon>Eukaryota</taxon>
        <taxon>Fungi</taxon>
        <taxon>Dikarya</taxon>
        <taxon>Basidiomycota</taxon>
        <taxon>Agaricomycotina</taxon>
        <taxon>Agaricomycetes</taxon>
        <taxon>Russulales</taxon>
        <taxon>Russulaceae</taxon>
        <taxon>Lactarius</taxon>
    </lineage>
</organism>
<dbReference type="EMBL" id="JAKELL010000242">
    <property type="protein sequence ID" value="KAH8978184.1"/>
    <property type="molecule type" value="Genomic_DNA"/>
</dbReference>
<dbReference type="AlphaFoldDB" id="A0AAD4L7M2"/>
<reference evidence="3" key="1">
    <citation type="submission" date="2022-01" db="EMBL/GenBank/DDBJ databases">
        <title>Comparative genomics reveals a dynamic genome evolution in the ectomycorrhizal milk-cap (Lactarius) mushrooms.</title>
        <authorList>
            <consortium name="DOE Joint Genome Institute"/>
            <person name="Lebreton A."/>
            <person name="Tang N."/>
            <person name="Kuo A."/>
            <person name="LaButti K."/>
            <person name="Drula E."/>
            <person name="Barry K."/>
            <person name="Clum A."/>
            <person name="Lipzen A."/>
            <person name="Mousain D."/>
            <person name="Ng V."/>
            <person name="Wang R."/>
            <person name="Wang X."/>
            <person name="Dai Y."/>
            <person name="Henrissat B."/>
            <person name="Grigoriev I.V."/>
            <person name="Guerin-Laguette A."/>
            <person name="Yu F."/>
            <person name="Martin F.M."/>
        </authorList>
    </citation>
    <scope>NUCLEOTIDE SEQUENCE</scope>
    <source>
        <strain evidence="3">QP</strain>
    </source>
</reference>
<evidence type="ECO:0000313" key="4">
    <source>
        <dbReference type="Proteomes" id="UP001201163"/>
    </source>
</evidence>
<dbReference type="InterPro" id="IPR036047">
    <property type="entry name" value="F-box-like_dom_sf"/>
</dbReference>
<dbReference type="InterPro" id="IPR001810">
    <property type="entry name" value="F-box_dom"/>
</dbReference>
<name>A0AAD4L7M2_9AGAM</name>
<dbReference type="PROSITE" id="PS50181">
    <property type="entry name" value="FBOX"/>
    <property type="match status" value="1"/>
</dbReference>
<dbReference type="EMBL" id="JAKELL010000286">
    <property type="protein sequence ID" value="KAH8977671.1"/>
    <property type="molecule type" value="Genomic_DNA"/>
</dbReference>
<keyword evidence="4" id="KW-1185">Reference proteome</keyword>
<dbReference type="SUPFAM" id="SSF81383">
    <property type="entry name" value="F-box domain"/>
    <property type="match status" value="1"/>
</dbReference>
<protein>
    <recommendedName>
        <fullName evidence="1">F-box domain-containing protein</fullName>
    </recommendedName>
</protein>
<evidence type="ECO:0000313" key="3">
    <source>
        <dbReference type="EMBL" id="KAH8978184.1"/>
    </source>
</evidence>
<evidence type="ECO:0000313" key="2">
    <source>
        <dbReference type="EMBL" id="KAH8977671.1"/>
    </source>
</evidence>
<dbReference type="CDD" id="cd09917">
    <property type="entry name" value="F-box_SF"/>
    <property type="match status" value="1"/>
</dbReference>
<sequence>MSSLLDLPDEVILSIAVKLTLADLASCLLSCRRLSALISESSLMQYLIRTMLHGLHDPFVLDMSIPERVKALDAWEKAWFELSVSNEPFQRHPLLAVGLDAKKCIVQSGILIDTQFNGIRLAGGYCYLDALHLLNGSKSVGRFSIPNLGGDIHVQSYTYAPENDLMAIIYQTDRRSGAPRAQFHQFSTSNRHPSAAKHCLEFDQLWNVRGTCMECCGDNMVVVLDAQKIGDAEPGVYVFLVEWKIGRITQARLFTLRKARPGTYSTMVTFLSRDTLAFALRDTFELELCKLVLPVAGGDAAPSLRTVSLLKLPSLISGQQISDIRLSQPSPLSGTHEASGRSSLAAFPFRSNPEDGILAFDVDFHTDQGRRIIFVARRRTLLALAASPRALVSATAWEDWGPRATHWLELDPQNDSLSLAGSRCVLVKYSHLRNHFVLDLRDFNPHRVRALRPAPAVTVLSAQACFEEDVRCELPFVSLRKENVGSRVWLDDEWMAEVLLDPDLQSQSIHFRAIASPTQELSSPG</sequence>
<accession>A0AAD4L7M2</accession>
<dbReference type="Proteomes" id="UP001201163">
    <property type="component" value="Unassembled WGS sequence"/>
</dbReference>
<comment type="caution">
    <text evidence="3">The sequence shown here is derived from an EMBL/GenBank/DDBJ whole genome shotgun (WGS) entry which is preliminary data.</text>
</comment>
<feature type="domain" description="F-box" evidence="1">
    <location>
        <begin position="1"/>
        <end position="47"/>
    </location>
</feature>
<evidence type="ECO:0000259" key="1">
    <source>
        <dbReference type="PROSITE" id="PS50181"/>
    </source>
</evidence>